<protein>
    <submittedName>
        <fullName evidence="1">Uncharacterized protein</fullName>
    </submittedName>
</protein>
<name>A0ABV7BP38_9PROT</name>
<reference evidence="2" key="1">
    <citation type="journal article" date="2019" name="Int. J. Syst. Evol. Microbiol.">
        <title>The Global Catalogue of Microorganisms (GCM) 10K type strain sequencing project: providing services to taxonomists for standard genome sequencing and annotation.</title>
        <authorList>
            <consortium name="The Broad Institute Genomics Platform"/>
            <consortium name="The Broad Institute Genome Sequencing Center for Infectious Disease"/>
            <person name="Wu L."/>
            <person name="Ma J."/>
        </authorList>
    </citation>
    <scope>NUCLEOTIDE SEQUENCE [LARGE SCALE GENOMIC DNA]</scope>
    <source>
        <strain evidence="2">CGMCC 1.16855</strain>
    </source>
</reference>
<evidence type="ECO:0000313" key="2">
    <source>
        <dbReference type="Proteomes" id="UP001595420"/>
    </source>
</evidence>
<keyword evidence="2" id="KW-1185">Reference proteome</keyword>
<dbReference type="RefSeq" id="WP_216833679.1">
    <property type="nucleotide sequence ID" value="NZ_JAFNJS010000001.1"/>
</dbReference>
<accession>A0ABV7BP38</accession>
<dbReference type="Proteomes" id="UP001595420">
    <property type="component" value="Unassembled WGS sequence"/>
</dbReference>
<organism evidence="1 2">
    <name type="scientific">Falsiroseomonas tokyonensis</name>
    <dbReference type="NCBI Taxonomy" id="430521"/>
    <lineage>
        <taxon>Bacteria</taxon>
        <taxon>Pseudomonadati</taxon>
        <taxon>Pseudomonadota</taxon>
        <taxon>Alphaproteobacteria</taxon>
        <taxon>Acetobacterales</taxon>
        <taxon>Roseomonadaceae</taxon>
        <taxon>Falsiroseomonas</taxon>
    </lineage>
</organism>
<dbReference type="EMBL" id="JBHRSB010000001">
    <property type="protein sequence ID" value="MFC2998293.1"/>
    <property type="molecule type" value="Genomic_DNA"/>
</dbReference>
<sequence>MRRPAARPDPAQTRPPRVARTGLLLAVPLALPLLAGCQIGPTVSATAGPVLVASGASLILTGRTPVDHVASWATGRDCSLVRVERRESWCAPEPSPPTPQPFCTRSLGAADCWTVPPLTGQRGVADPP</sequence>
<comment type="caution">
    <text evidence="1">The sequence shown here is derived from an EMBL/GenBank/DDBJ whole genome shotgun (WGS) entry which is preliminary data.</text>
</comment>
<evidence type="ECO:0000313" key="1">
    <source>
        <dbReference type="EMBL" id="MFC2998293.1"/>
    </source>
</evidence>
<gene>
    <name evidence="1" type="ORF">ACFOD3_00230</name>
</gene>
<proteinExistence type="predicted"/>